<name>A0A1M6C021_9VIBR</name>
<sequence length="179" mass="19171">MSDQFLGEIRQVGFNFAPVKWVKCAGQLLQITDNVALYSLLGIQFNGDGRSTFGIPDLRGRTPVMPGLPDIYRQGQAGGIESNTMGLTQMPAHTHPVYATTEMATDKFPVRPTESNQFAQPNPPTSDFYSSAQSAVHNTVSLISQSVGAAGSGTSFSVVQPTAVVQFIIAIDGEYPSRS</sequence>
<reference evidence="2 3" key="1">
    <citation type="submission" date="2016-11" db="EMBL/GenBank/DDBJ databases">
        <authorList>
            <person name="Jaros S."/>
            <person name="Januszkiewicz K."/>
            <person name="Wedrychowicz H."/>
        </authorList>
    </citation>
    <scope>NUCLEOTIDE SEQUENCE [LARGE SCALE GENOMIC DNA]</scope>
    <source>
        <strain evidence="2 3">CECT 7868</strain>
    </source>
</reference>
<accession>A0A1M6C021</accession>
<dbReference type="SUPFAM" id="SSF88874">
    <property type="entry name" value="Receptor-binding domain of short tail fibre protein gp12"/>
    <property type="match status" value="1"/>
</dbReference>
<dbReference type="EMBL" id="FQXZ01000044">
    <property type="protein sequence ID" value="SHI54320.1"/>
    <property type="molecule type" value="Genomic_DNA"/>
</dbReference>
<evidence type="ECO:0000313" key="2">
    <source>
        <dbReference type="EMBL" id="SHI54320.1"/>
    </source>
</evidence>
<evidence type="ECO:0000259" key="1">
    <source>
        <dbReference type="Pfam" id="PF07484"/>
    </source>
</evidence>
<dbReference type="RefSeq" id="WP_073605512.1">
    <property type="nucleotide sequence ID" value="NZ_FQXZ01000044.1"/>
</dbReference>
<dbReference type="STRING" id="1216006.VA7868_03910"/>
<dbReference type="InterPro" id="IPR011083">
    <property type="entry name" value="Phage_tail_collar_dom"/>
</dbReference>
<gene>
    <name evidence="2" type="ORF">VA7868_03910</name>
</gene>
<evidence type="ECO:0000313" key="3">
    <source>
        <dbReference type="Proteomes" id="UP000184608"/>
    </source>
</evidence>
<dbReference type="Pfam" id="PF07484">
    <property type="entry name" value="Collar"/>
    <property type="match status" value="1"/>
</dbReference>
<feature type="domain" description="Phage tail collar" evidence="1">
    <location>
        <begin position="7"/>
        <end position="63"/>
    </location>
</feature>
<keyword evidence="3" id="KW-1185">Reference proteome</keyword>
<protein>
    <submittedName>
        <fullName evidence="2">Phage Tail Collar Domain protein</fullName>
    </submittedName>
</protein>
<dbReference type="Gene3D" id="3.90.1340.10">
    <property type="entry name" value="Phage tail collar domain"/>
    <property type="match status" value="1"/>
</dbReference>
<organism evidence="2 3">
    <name type="scientific">Vibrio aerogenes CECT 7868</name>
    <dbReference type="NCBI Taxonomy" id="1216006"/>
    <lineage>
        <taxon>Bacteria</taxon>
        <taxon>Pseudomonadati</taxon>
        <taxon>Pseudomonadota</taxon>
        <taxon>Gammaproteobacteria</taxon>
        <taxon>Vibrionales</taxon>
        <taxon>Vibrionaceae</taxon>
        <taxon>Vibrio</taxon>
    </lineage>
</organism>
<dbReference type="Proteomes" id="UP000184608">
    <property type="component" value="Unassembled WGS sequence"/>
</dbReference>
<proteinExistence type="predicted"/>
<dbReference type="AlphaFoldDB" id="A0A1M6C021"/>
<dbReference type="InterPro" id="IPR037053">
    <property type="entry name" value="Phage_tail_collar_dom_sf"/>
</dbReference>